<dbReference type="Proteomes" id="UP000011014">
    <property type="component" value="Unassembled WGS sequence"/>
</dbReference>
<protein>
    <submittedName>
        <fullName evidence="1">Uncharacterized protein</fullName>
    </submittedName>
</protein>
<reference evidence="1" key="1">
    <citation type="journal article" date="2010" name="Science">
        <title>Plasticity of animal genome architecture unmasked by rapid evolution of a pelagic tunicate.</title>
        <authorList>
            <person name="Denoeud F."/>
            <person name="Henriet S."/>
            <person name="Mungpakdee S."/>
            <person name="Aury J.M."/>
            <person name="Da Silva C."/>
            <person name="Brinkmann H."/>
            <person name="Mikhaleva J."/>
            <person name="Olsen L.C."/>
            <person name="Jubin C."/>
            <person name="Canestro C."/>
            <person name="Bouquet J.M."/>
            <person name="Danks G."/>
            <person name="Poulain J."/>
            <person name="Campsteijn C."/>
            <person name="Adamski M."/>
            <person name="Cross I."/>
            <person name="Yadetie F."/>
            <person name="Muffato M."/>
            <person name="Louis A."/>
            <person name="Butcher S."/>
            <person name="Tsagkogeorga G."/>
            <person name="Konrad A."/>
            <person name="Singh S."/>
            <person name="Jensen M.F."/>
            <person name="Cong E.H."/>
            <person name="Eikeseth-Otteraa H."/>
            <person name="Noel B."/>
            <person name="Anthouard V."/>
            <person name="Porcel B.M."/>
            <person name="Kachouri-Lafond R."/>
            <person name="Nishino A."/>
            <person name="Ugolini M."/>
            <person name="Chourrout P."/>
            <person name="Nishida H."/>
            <person name="Aasland R."/>
            <person name="Huzurbazar S."/>
            <person name="Westhof E."/>
            <person name="Delsuc F."/>
            <person name="Lehrach H."/>
            <person name="Reinhardt R."/>
            <person name="Weissenbach J."/>
            <person name="Roy S.W."/>
            <person name="Artiguenave F."/>
            <person name="Postlethwait J.H."/>
            <person name="Manak J.R."/>
            <person name="Thompson E.M."/>
            <person name="Jaillon O."/>
            <person name="Du Pasquier L."/>
            <person name="Boudinot P."/>
            <person name="Liberles D.A."/>
            <person name="Volff J.N."/>
            <person name="Philippe H."/>
            <person name="Lenhard B."/>
            <person name="Roest Crollius H."/>
            <person name="Wincker P."/>
            <person name="Chourrout D."/>
        </authorList>
    </citation>
    <scope>NUCLEOTIDE SEQUENCE [LARGE SCALE GENOMIC DNA]</scope>
</reference>
<dbReference type="EMBL" id="FN655397">
    <property type="protein sequence ID" value="CBY39014.1"/>
    <property type="molecule type" value="Genomic_DNA"/>
</dbReference>
<accession>E4YU75</accession>
<sequence>MTLDRIENDEYVLQNSEISVPAPVIKIKKTHPYYATIHDFNNYYDSRTGLSIYNDGSIKMKLVNEFATNMSYETWYLLPQAYSLKLIKV</sequence>
<gene>
    <name evidence="1" type="ORF">GSOID_T00019553001</name>
</gene>
<dbReference type="AlphaFoldDB" id="E4YU75"/>
<proteinExistence type="predicted"/>
<evidence type="ECO:0000313" key="1">
    <source>
        <dbReference type="EMBL" id="CBY39014.1"/>
    </source>
</evidence>
<organism evidence="1">
    <name type="scientific">Oikopleura dioica</name>
    <name type="common">Tunicate</name>
    <dbReference type="NCBI Taxonomy" id="34765"/>
    <lineage>
        <taxon>Eukaryota</taxon>
        <taxon>Metazoa</taxon>
        <taxon>Chordata</taxon>
        <taxon>Tunicata</taxon>
        <taxon>Appendicularia</taxon>
        <taxon>Copelata</taxon>
        <taxon>Oikopleuridae</taxon>
        <taxon>Oikopleura</taxon>
    </lineage>
</organism>
<name>E4YU75_OIKDI</name>